<reference evidence="9" key="1">
    <citation type="journal article" date="2010" name="ISME J.">
        <title>Metagenome of the Mediterranean deep chlorophyll maximum studied by direct and fosmid library 454 pyrosequencing.</title>
        <authorList>
            <person name="Ghai R."/>
            <person name="Martin-Cuadrado A.B."/>
            <person name="Molto A.G."/>
            <person name="Heredia I.G."/>
            <person name="Cabrera R."/>
            <person name="Martin J."/>
            <person name="Verdu M."/>
            <person name="Deschamps P."/>
            <person name="Moreira D."/>
            <person name="Lopez-Garcia P."/>
            <person name="Mira A."/>
            <person name="Rodriguez-Valera F."/>
        </authorList>
    </citation>
    <scope>NUCLEOTIDE SEQUENCE</scope>
</reference>
<proteinExistence type="inferred from homology"/>
<evidence type="ECO:0000256" key="6">
    <source>
        <dbReference type="RuleBase" id="RU004005"/>
    </source>
</evidence>
<dbReference type="Gene3D" id="3.90.470.10">
    <property type="entry name" value="Ribosomal protein L22/L17"/>
    <property type="match status" value="1"/>
</dbReference>
<dbReference type="InterPro" id="IPR005727">
    <property type="entry name" value="Ribosomal_uL22_bac/chlpt-type"/>
</dbReference>
<comment type="similarity">
    <text evidence="1 6">Belongs to the universal ribosomal protein uL22 family.</text>
</comment>
<comment type="subunit">
    <text evidence="7">Part of the 50S ribosomal subunit.</text>
</comment>
<dbReference type="GO" id="GO:0022625">
    <property type="term" value="C:cytosolic large ribosomal subunit"/>
    <property type="evidence" value="ECO:0007669"/>
    <property type="project" value="TreeGrafter"/>
</dbReference>
<keyword evidence="5 6" id="KW-0687">Ribonucleoprotein</keyword>
<dbReference type="GO" id="GO:0019843">
    <property type="term" value="F:rRNA binding"/>
    <property type="evidence" value="ECO:0007669"/>
    <property type="project" value="UniProtKB-KW"/>
</dbReference>
<evidence type="ECO:0000256" key="5">
    <source>
        <dbReference type="ARBA" id="ARBA00023274"/>
    </source>
</evidence>
<dbReference type="PANTHER" id="PTHR13501">
    <property type="entry name" value="CHLOROPLAST 50S RIBOSOMAL PROTEIN L22-RELATED"/>
    <property type="match status" value="1"/>
</dbReference>
<evidence type="ECO:0000313" key="9">
    <source>
        <dbReference type="EMBL" id="ADD93739.1"/>
    </source>
</evidence>
<accession>D6PDD8</accession>
<keyword evidence="4 6" id="KW-0689">Ribosomal protein</keyword>
<dbReference type="InterPro" id="IPR047867">
    <property type="entry name" value="Ribosomal_uL22_bac/org-type"/>
</dbReference>
<dbReference type="Pfam" id="PF00237">
    <property type="entry name" value="Ribosomal_L22"/>
    <property type="match status" value="1"/>
</dbReference>
<dbReference type="InterPro" id="IPR001063">
    <property type="entry name" value="Ribosomal_uL22"/>
</dbReference>
<evidence type="ECO:0000256" key="1">
    <source>
        <dbReference type="ARBA" id="ARBA00009451"/>
    </source>
</evidence>
<evidence type="ECO:0000256" key="3">
    <source>
        <dbReference type="ARBA" id="ARBA00022884"/>
    </source>
</evidence>
<organism evidence="9">
    <name type="scientific">uncultured marine bacterium MedDCM-OCT-S05-C114</name>
    <dbReference type="NCBI Taxonomy" id="743063"/>
    <lineage>
        <taxon>Bacteria</taxon>
        <taxon>environmental samples</taxon>
    </lineage>
</organism>
<comment type="function">
    <text evidence="8">This protein binds specifically to 23S rRNA; its binding is stimulated by other ribosomal proteins, e.g., L4, L17, and L20. It is important during the early stages of 50S assembly. It makes multiple contacts with different domains of the 23S rRNA in the assembled 50S subunit and ribosome.</text>
</comment>
<dbReference type="AlphaFoldDB" id="D6PDD8"/>
<dbReference type="InterPro" id="IPR036394">
    <property type="entry name" value="Ribosomal_uL22_sf"/>
</dbReference>
<evidence type="ECO:0000256" key="7">
    <source>
        <dbReference type="RuleBase" id="RU004006"/>
    </source>
</evidence>
<dbReference type="GO" id="GO:0003735">
    <property type="term" value="F:structural constituent of ribosome"/>
    <property type="evidence" value="ECO:0007669"/>
    <property type="project" value="InterPro"/>
</dbReference>
<evidence type="ECO:0000256" key="4">
    <source>
        <dbReference type="ARBA" id="ARBA00022980"/>
    </source>
</evidence>
<dbReference type="NCBIfam" id="TIGR01044">
    <property type="entry name" value="rplV_bact"/>
    <property type="match status" value="1"/>
</dbReference>
<sequence length="99" mass="10832">MEVKAYSKYARISPKKAREVSRLLPGRKAGEAASLLKYIPRKAAKLLGKTLQSAMANAENNNNLNADDLYVSEAIVEEGPALKRFRPCARGSAHPYKSA</sequence>
<protein>
    <recommendedName>
        <fullName evidence="8">50S ribosomal protein L22</fullName>
    </recommendedName>
</protein>
<dbReference type="SUPFAM" id="SSF54843">
    <property type="entry name" value="Ribosomal protein L22"/>
    <property type="match status" value="1"/>
</dbReference>
<dbReference type="GO" id="GO:0006412">
    <property type="term" value="P:translation"/>
    <property type="evidence" value="ECO:0007669"/>
    <property type="project" value="InterPro"/>
</dbReference>
<keyword evidence="2 7" id="KW-0699">rRNA-binding</keyword>
<name>D6PDD8_9BACT</name>
<dbReference type="CDD" id="cd00336">
    <property type="entry name" value="Ribosomal_L22"/>
    <property type="match status" value="1"/>
</dbReference>
<evidence type="ECO:0000256" key="8">
    <source>
        <dbReference type="RuleBase" id="RU004008"/>
    </source>
</evidence>
<keyword evidence="3 7" id="KW-0694">RNA-binding</keyword>
<dbReference type="PANTHER" id="PTHR13501:SF8">
    <property type="entry name" value="LARGE RIBOSOMAL SUBUNIT PROTEIN UL22M"/>
    <property type="match status" value="1"/>
</dbReference>
<dbReference type="EMBL" id="GU942995">
    <property type="protein sequence ID" value="ADD93739.1"/>
    <property type="molecule type" value="Genomic_DNA"/>
</dbReference>
<evidence type="ECO:0000256" key="2">
    <source>
        <dbReference type="ARBA" id="ARBA00022730"/>
    </source>
</evidence>